<evidence type="ECO:0000259" key="1">
    <source>
        <dbReference type="Pfam" id="PF11329"/>
    </source>
</evidence>
<dbReference type="Pfam" id="PF11329">
    <property type="entry name" value="DUF3131"/>
    <property type="match status" value="1"/>
</dbReference>
<evidence type="ECO:0000313" key="2">
    <source>
        <dbReference type="EMBL" id="SEJ36166.1"/>
    </source>
</evidence>
<dbReference type="InterPro" id="IPR021478">
    <property type="entry name" value="DUF3131"/>
</dbReference>
<dbReference type="EMBL" id="FNYD01000004">
    <property type="protein sequence ID" value="SEJ36166.1"/>
    <property type="molecule type" value="Genomic_DNA"/>
</dbReference>
<reference evidence="2 3" key="1">
    <citation type="submission" date="2016-10" db="EMBL/GenBank/DDBJ databases">
        <authorList>
            <person name="de Groot N.N."/>
        </authorList>
    </citation>
    <scope>NUCLEOTIDE SEQUENCE [LARGE SCALE GENOMIC DNA]</scope>
    <source>
        <strain evidence="2 3">DSM 29340</strain>
    </source>
</reference>
<organism evidence="2 3">
    <name type="scientific">Cribrihabitans marinus</name>
    <dbReference type="NCBI Taxonomy" id="1227549"/>
    <lineage>
        <taxon>Bacteria</taxon>
        <taxon>Pseudomonadati</taxon>
        <taxon>Pseudomonadota</taxon>
        <taxon>Alphaproteobacteria</taxon>
        <taxon>Rhodobacterales</taxon>
        <taxon>Paracoccaceae</taxon>
        <taxon>Cribrihabitans</taxon>
    </lineage>
</organism>
<dbReference type="AlphaFoldDB" id="A0A1H6Y6S1"/>
<name>A0A1H6Y6S1_9RHOB</name>
<protein>
    <recommendedName>
        <fullName evidence="1">DUF3131 domain-containing protein</fullName>
    </recommendedName>
</protein>
<dbReference type="STRING" id="1227549.SAMN05444007_104264"/>
<feature type="domain" description="DUF3131" evidence="1">
    <location>
        <begin position="486"/>
        <end position="846"/>
    </location>
</feature>
<keyword evidence="3" id="KW-1185">Reference proteome</keyword>
<dbReference type="OrthoDB" id="7840036at2"/>
<proteinExistence type="predicted"/>
<dbReference type="Proteomes" id="UP000199379">
    <property type="component" value="Unassembled WGS sequence"/>
</dbReference>
<dbReference type="RefSeq" id="WP_092365089.1">
    <property type="nucleotide sequence ID" value="NZ_BMGV01000004.1"/>
</dbReference>
<evidence type="ECO:0000313" key="3">
    <source>
        <dbReference type="Proteomes" id="UP000199379"/>
    </source>
</evidence>
<accession>A0A1H6Y6S1</accession>
<gene>
    <name evidence="2" type="ORF">SAMN05444007_104264</name>
</gene>
<sequence>MQAGAAGLAATSLRAVPLRAEVGSTNVFLVFSDVSPAVPEPVLRALVTPLAQAGIAFTFSFDIAWWRGTDPLRTAALRRFFSRLALNYSGLGEIALHMQGISKMKPYFQGRTAMEIRARILEAFADGDGDIGAIDRVVTATDDWPDRIERPRGFRAAGLRNLLILPPGNIRPLYEYSDREILRVAGGATWMISESDARLQSAVEFLADQSNPGTLKIALRNIDNLSESEANVLGSAIVERVFGAVANGRINLALPSDFHLQSLPGYRRKIHLVLDPSQPDPPASALEDFARRLADVGIRGLSSGAIAAPAPERPFQPVNCPTFRLPGDGLDAAQDDTAPTPLCWPRDEGGARRATEWVGAALQQPGQTQGIDADGHLRMGRVVDLRTATDIARLDGMLSRYQDAVIRIAPDLLASGGERVRLAAALGDLVEGAGTEFVDRAAYLATHTPIDPVFDKFRREQNLRDLAAPLVPAGKTGREDRLLMKDAELALTYLESRRHERTGLVPATVFDRPGRDFVYDKITMWDIGSYLLGLQSAGNLALLPRAEFLARAEQVLGLLPVSEINGMRLPASEISAKSGRVLTREFNACDNGRLFSALTRLRQEPELLPIIDAKVEEWDIAATISDGIYHNVERGRAAPFYLSHCTHYMTRAFERIDKPVRSPYRYDPASSSQADQRMRLLYAADEIGLLGAEPLLLEAIELGWSPETRYLADVLFTEQAQSYARTGDLVCVSEIPVNQSPWFTYQGLDIGSEARRWGVETVSDDPRYSTETFQRKIALVSSKAAYLWHAVHPHPYSELLMKHVRDRARIEGLGFSTGVFVETGLPVENYSDVNTNSIILQAIAHRLGAGNQL</sequence>